<comment type="caution">
    <text evidence="3">The sequence shown here is derived from an EMBL/GenBank/DDBJ whole genome shotgun (WGS) entry which is preliminary data.</text>
</comment>
<dbReference type="SUPFAM" id="SSF47413">
    <property type="entry name" value="lambda repressor-like DNA-binding domains"/>
    <property type="match status" value="1"/>
</dbReference>
<keyword evidence="1" id="KW-0238">DNA-binding</keyword>
<dbReference type="Proteomes" id="UP001241748">
    <property type="component" value="Unassembled WGS sequence"/>
</dbReference>
<sequence>MDFKNYLKTKREEKNLSINKLGELSGVSAMYISQIERGKRETPSPKILGKLAEGLKEPYEDLMKASGYMEVEKILDELEHIYGDNETRELPPANVEEQEEEFELVSLLDSDHKIFFQDKLLTKEEKTKIKSVIEIVLKD</sequence>
<dbReference type="PANTHER" id="PTHR46797">
    <property type="entry name" value="HTH-TYPE TRANSCRIPTIONAL REGULATOR"/>
    <property type="match status" value="1"/>
</dbReference>
<keyword evidence="4" id="KW-1185">Reference proteome</keyword>
<organism evidence="3 4">
    <name type="scientific">Neobacillus driksii</name>
    <dbReference type="NCBI Taxonomy" id="3035913"/>
    <lineage>
        <taxon>Bacteria</taxon>
        <taxon>Bacillati</taxon>
        <taxon>Bacillota</taxon>
        <taxon>Bacilli</taxon>
        <taxon>Bacillales</taxon>
        <taxon>Bacillaceae</taxon>
        <taxon>Neobacillus</taxon>
    </lineage>
</organism>
<dbReference type="InterPro" id="IPR050807">
    <property type="entry name" value="TransReg_Diox_bact_type"/>
</dbReference>
<dbReference type="PROSITE" id="PS50943">
    <property type="entry name" value="HTH_CROC1"/>
    <property type="match status" value="1"/>
</dbReference>
<evidence type="ECO:0000313" key="4">
    <source>
        <dbReference type="Proteomes" id="UP001241748"/>
    </source>
</evidence>
<name>A0ABV4YPA9_9BACI</name>
<evidence type="ECO:0000313" key="3">
    <source>
        <dbReference type="EMBL" id="MFB3166558.1"/>
    </source>
</evidence>
<dbReference type="CDD" id="cd00093">
    <property type="entry name" value="HTH_XRE"/>
    <property type="match status" value="1"/>
</dbReference>
<reference evidence="3 4" key="1">
    <citation type="submission" date="2024-05" db="EMBL/GenBank/DDBJ databases">
        <authorList>
            <person name="Venkateswaran K."/>
        </authorList>
    </citation>
    <scope>NUCLEOTIDE SEQUENCE [LARGE SCALE GENOMIC DNA]</scope>
    <source>
        <strain evidence="3 4">179-C4-2-HS</strain>
    </source>
</reference>
<dbReference type="InterPro" id="IPR010982">
    <property type="entry name" value="Lambda_DNA-bd_dom_sf"/>
</dbReference>
<dbReference type="Pfam" id="PF01381">
    <property type="entry name" value="HTH_3"/>
    <property type="match status" value="1"/>
</dbReference>
<protein>
    <submittedName>
        <fullName evidence="3">Helix-turn-helix transcriptional regulator</fullName>
    </submittedName>
</protein>
<gene>
    <name evidence="3" type="ORF">P5G62_005490</name>
</gene>
<feature type="domain" description="HTH cro/C1-type" evidence="2">
    <location>
        <begin position="7"/>
        <end position="62"/>
    </location>
</feature>
<proteinExistence type="predicted"/>
<dbReference type="Gene3D" id="1.10.260.40">
    <property type="entry name" value="lambda repressor-like DNA-binding domains"/>
    <property type="match status" value="1"/>
</dbReference>
<dbReference type="InterPro" id="IPR001387">
    <property type="entry name" value="Cro/C1-type_HTH"/>
</dbReference>
<accession>A0ABV4YPA9</accession>
<evidence type="ECO:0000256" key="1">
    <source>
        <dbReference type="ARBA" id="ARBA00023125"/>
    </source>
</evidence>
<evidence type="ECO:0000259" key="2">
    <source>
        <dbReference type="PROSITE" id="PS50943"/>
    </source>
</evidence>
<dbReference type="PANTHER" id="PTHR46797:SF1">
    <property type="entry name" value="METHYLPHOSPHONATE SYNTHASE"/>
    <property type="match status" value="1"/>
</dbReference>
<dbReference type="RefSeq" id="WP_306076981.1">
    <property type="nucleotide sequence ID" value="NZ_JAROBZ020000001.1"/>
</dbReference>
<dbReference type="EMBL" id="JAROBZ020000001">
    <property type="protein sequence ID" value="MFB3166558.1"/>
    <property type="molecule type" value="Genomic_DNA"/>
</dbReference>
<dbReference type="SMART" id="SM00530">
    <property type="entry name" value="HTH_XRE"/>
    <property type="match status" value="1"/>
</dbReference>